<feature type="transmembrane region" description="Helical" evidence="2">
    <location>
        <begin position="71"/>
        <end position="93"/>
    </location>
</feature>
<sequence>MIRKMRFSEKFLYHVLAILAFVAVVHLWGNFVYDEKQVSILTSSLGVVACFFVSLLLLPKPKPSILKRKRYPVLSILLGCYCIHIVLIAFFRLDYSRPVLLTGFVYSFSWFIIYRYMQTRNMRLVLHKFSSADPAKFALFPSIELIETNNKTQVTDIALGIVSDFHRPMSDSDTRLLAECSLHDIPIYHADLLIERLSKQISTDKLNPVSIALFNPNSTYLRVKQVLETLFILITLPVSLLLALITGVAIKLNAPTEPIFYRQQRTGFKGKTFTMYKFRSMSSTEDSDEAFATSEQHRVNRLGTWLRKTRLDELPQFINVLKGEMALIGPRPEQPGLASQFQATIPFYGYRHSVKPGITGWAQTEQGYTDSHEATSKKLGYDLYYIKNLNINLDIYILLKTIKVVLFGKGL</sequence>
<reference evidence="4 5" key="2">
    <citation type="submission" date="2015-01" db="EMBL/GenBank/DDBJ databases">
        <authorList>
            <consortium name="NBRP consortium"/>
            <person name="Sawabe T."/>
            <person name="Meirelles P."/>
            <person name="Feng G."/>
            <person name="Sayaka M."/>
            <person name="Hattori M."/>
            <person name="Ohkuma M."/>
        </authorList>
    </citation>
    <scope>NUCLEOTIDE SEQUENCE [LARGE SCALE GENOMIC DNA]</scope>
    <source>
        <strain evidence="5">JCM 19241</strain>
    </source>
</reference>
<evidence type="ECO:0000313" key="5">
    <source>
        <dbReference type="Proteomes" id="UP000031666"/>
    </source>
</evidence>
<comment type="caution">
    <text evidence="4">The sequence shown here is derived from an EMBL/GenBank/DDBJ whole genome shotgun (WGS) entry which is preliminary data.</text>
</comment>
<dbReference type="Pfam" id="PF02397">
    <property type="entry name" value="Bac_transf"/>
    <property type="match status" value="1"/>
</dbReference>
<evidence type="ECO:0000256" key="1">
    <source>
        <dbReference type="ARBA" id="ARBA00006464"/>
    </source>
</evidence>
<feature type="domain" description="Bacterial sugar transferase" evidence="3">
    <location>
        <begin position="224"/>
        <end position="406"/>
    </location>
</feature>
<feature type="transmembrane region" description="Helical" evidence="2">
    <location>
        <begin position="230"/>
        <end position="250"/>
    </location>
</feature>
<dbReference type="InterPro" id="IPR003362">
    <property type="entry name" value="Bact_transf"/>
</dbReference>
<evidence type="ECO:0000313" key="4">
    <source>
        <dbReference type="EMBL" id="GAM73792.1"/>
    </source>
</evidence>
<dbReference type="EMBL" id="BBSC01000002">
    <property type="protein sequence ID" value="GAM73792.1"/>
    <property type="molecule type" value="Genomic_DNA"/>
</dbReference>
<feature type="transmembrane region" description="Helical" evidence="2">
    <location>
        <begin position="99"/>
        <end position="117"/>
    </location>
</feature>
<dbReference type="PANTHER" id="PTHR30576">
    <property type="entry name" value="COLANIC BIOSYNTHESIS UDP-GLUCOSE LIPID CARRIER TRANSFERASE"/>
    <property type="match status" value="1"/>
</dbReference>
<proteinExistence type="inferred from homology"/>
<comment type="similarity">
    <text evidence="1">Belongs to the bacterial sugar transferase family.</text>
</comment>
<dbReference type="GO" id="GO:0047360">
    <property type="term" value="F:undecaprenyl-phosphate galactose phosphotransferase activity"/>
    <property type="evidence" value="ECO:0007669"/>
    <property type="project" value="UniProtKB-EC"/>
</dbReference>
<evidence type="ECO:0000259" key="3">
    <source>
        <dbReference type="Pfam" id="PF02397"/>
    </source>
</evidence>
<dbReference type="EC" id="2.7.8.6" evidence="4"/>
<feature type="transmembrane region" description="Helical" evidence="2">
    <location>
        <begin position="39"/>
        <end position="59"/>
    </location>
</feature>
<dbReference type="Proteomes" id="UP000031666">
    <property type="component" value="Unassembled WGS sequence"/>
</dbReference>
<reference evidence="4 5" key="1">
    <citation type="submission" date="2015-01" db="EMBL/GenBank/DDBJ databases">
        <title>Vibrio sp. C94 JCM 19241 whole genome shotgun sequence.</title>
        <authorList>
            <person name="Sawabe T."/>
            <person name="Meirelles P."/>
            <person name="Feng G."/>
            <person name="Sayaka M."/>
            <person name="Hattori M."/>
            <person name="Ohkuma M."/>
        </authorList>
    </citation>
    <scope>NUCLEOTIDE SEQUENCE [LARGE SCALE GENOMIC DNA]</scope>
    <source>
        <strain evidence="5">JCM 19241</strain>
    </source>
</reference>
<keyword evidence="2" id="KW-0812">Transmembrane</keyword>
<dbReference type="STRING" id="1481914.JCM19241_4988"/>
<feature type="transmembrane region" description="Helical" evidence="2">
    <location>
        <begin position="12"/>
        <end position="33"/>
    </location>
</feature>
<accession>A0A0B8QA11</accession>
<dbReference type="AlphaFoldDB" id="A0A0B8QA11"/>
<gene>
    <name evidence="4" type="ORF">JCM19241_4988</name>
</gene>
<protein>
    <submittedName>
        <fullName evidence="4">Undecaprenyl-phosphate galactosephosphotransferase</fullName>
        <ecNumber evidence="4">2.7.8.6</ecNumber>
    </submittedName>
</protein>
<name>A0A0B8QA11_9VIBR</name>
<dbReference type="PANTHER" id="PTHR30576:SF0">
    <property type="entry name" value="UNDECAPRENYL-PHOSPHATE N-ACETYLGALACTOSAMINYL 1-PHOSPHATE TRANSFERASE-RELATED"/>
    <property type="match status" value="1"/>
</dbReference>
<evidence type="ECO:0000256" key="2">
    <source>
        <dbReference type="SAM" id="Phobius"/>
    </source>
</evidence>
<keyword evidence="4" id="KW-0808">Transferase</keyword>
<keyword evidence="2" id="KW-0472">Membrane</keyword>
<organism evidence="4 5">
    <name type="scientific">Vibrio ishigakensis</name>
    <dbReference type="NCBI Taxonomy" id="1481914"/>
    <lineage>
        <taxon>Bacteria</taxon>
        <taxon>Pseudomonadati</taxon>
        <taxon>Pseudomonadota</taxon>
        <taxon>Gammaproteobacteria</taxon>
        <taxon>Vibrionales</taxon>
        <taxon>Vibrionaceae</taxon>
        <taxon>Vibrio</taxon>
    </lineage>
</organism>
<keyword evidence="2" id="KW-1133">Transmembrane helix</keyword>